<sequence>MFPIPKLLSGPVLRRISPEGAYIWLAASKPYFIDGEVYRIKENPQADIQDDPHQYEYLNVSTGHDMIQAGEHVYISLIKLTPKQGSFPVDQLLGYNLFFQYQGERVDLGDLNLLSDSNPHSIVYGTLKLPTFFIPGRKQTNILYGSCRKPHGEGQDTFTSADLAIQQHHLHLDQRPGSLFLMGDQIYADDIADPVFAMVTKWVKRLFGDNEDLTDIDPRLKQEPLQSSINKIHARQYISEQFCQFTSNHAHNHLMSFPEYAVKYLLHFGPQLWETSEIPAFVDLMKQDAYYFIYGENEENQDERMDEFEEHQLRYQQQLNHMESYLKALPLVRRVLANTPTYMIFDDHDITDDWNLSQEWRTAVYEAPLGRHVVANGLSAYFLFQGWGNQPDSFDNRFIDTLSKHLHSLSPDSPVYAIWIEHLWRFHSWHFTAPTKPVSLFLDTRTMRGYDLTPKPVQIGNLLEESIPPPHLIGKRGWKRINHTLYSSSWEKGDPLIIVSATPVYGIGLIETFLQDYVYPLKALGVQIRYQLDYEAWKYNHAGFSLLMDQILSWNPKPCIILSGDVHYGASVKSIVTKKNHQNLPIYQFTSSPIHNMSFSGVWGLLLRSAVWFNAYKRKRKAIYRTCDEHNRLHTGENQPPDSRSSEKWREEIHYLRTNKASLMETDNNIGLISIRNKSIQNKLLKYDGKLSKEVHYSLNPD</sequence>
<dbReference type="Gene3D" id="3.60.21.70">
    <property type="entry name" value="PhoD-like phosphatase"/>
    <property type="match status" value="1"/>
</dbReference>
<name>A0ABN1B245_9BACI</name>
<keyword evidence="2" id="KW-1185">Reference proteome</keyword>
<evidence type="ECO:0000313" key="2">
    <source>
        <dbReference type="Proteomes" id="UP001500880"/>
    </source>
</evidence>
<organism evidence="1 2">
    <name type="scientific">Salinibacillus aidingensis</name>
    <dbReference type="NCBI Taxonomy" id="237684"/>
    <lineage>
        <taxon>Bacteria</taxon>
        <taxon>Bacillati</taxon>
        <taxon>Bacillota</taxon>
        <taxon>Bacilli</taxon>
        <taxon>Bacillales</taxon>
        <taxon>Bacillaceae</taxon>
        <taxon>Salinibacillus</taxon>
    </lineage>
</organism>
<evidence type="ECO:0000313" key="1">
    <source>
        <dbReference type="EMBL" id="GAA0488254.1"/>
    </source>
</evidence>
<dbReference type="SUPFAM" id="SSF56300">
    <property type="entry name" value="Metallo-dependent phosphatases"/>
    <property type="match status" value="1"/>
</dbReference>
<dbReference type="PANTHER" id="PTHR37031:SF2">
    <property type="entry name" value="PHOD-LIKE PHOSPHATASE METALLOPHOSPHATASE DOMAIN-CONTAINING PROTEIN"/>
    <property type="match status" value="1"/>
</dbReference>
<dbReference type="PANTHER" id="PTHR37031">
    <property type="entry name" value="METALLOPHOSPHATASE BINDING DOMAIN PROTEIN"/>
    <property type="match status" value="1"/>
</dbReference>
<evidence type="ECO:0008006" key="3">
    <source>
        <dbReference type="Google" id="ProtNLM"/>
    </source>
</evidence>
<accession>A0ABN1B245</accession>
<dbReference type="RefSeq" id="WP_343838801.1">
    <property type="nucleotide sequence ID" value="NZ_BAAADO010000002.1"/>
</dbReference>
<dbReference type="EMBL" id="BAAADO010000002">
    <property type="protein sequence ID" value="GAA0488254.1"/>
    <property type="molecule type" value="Genomic_DNA"/>
</dbReference>
<reference evidence="1 2" key="1">
    <citation type="journal article" date="2019" name="Int. J. Syst. Evol. Microbiol.">
        <title>The Global Catalogue of Microorganisms (GCM) 10K type strain sequencing project: providing services to taxonomists for standard genome sequencing and annotation.</title>
        <authorList>
            <consortium name="The Broad Institute Genomics Platform"/>
            <consortium name="The Broad Institute Genome Sequencing Center for Infectious Disease"/>
            <person name="Wu L."/>
            <person name="Ma J."/>
        </authorList>
    </citation>
    <scope>NUCLEOTIDE SEQUENCE [LARGE SCALE GENOMIC DNA]</scope>
    <source>
        <strain evidence="1 2">JCM 12389</strain>
    </source>
</reference>
<proteinExistence type="predicted"/>
<dbReference type="Proteomes" id="UP001500880">
    <property type="component" value="Unassembled WGS sequence"/>
</dbReference>
<dbReference type="InterPro" id="IPR029052">
    <property type="entry name" value="Metallo-depent_PP-like"/>
</dbReference>
<protein>
    <recommendedName>
        <fullName evidence="3">PhoD-like phosphatase</fullName>
    </recommendedName>
</protein>
<dbReference type="InterPro" id="IPR038607">
    <property type="entry name" value="PhoD-like_sf"/>
</dbReference>
<gene>
    <name evidence="1" type="ORF">GCM10008986_12360</name>
</gene>
<comment type="caution">
    <text evidence="1">The sequence shown here is derived from an EMBL/GenBank/DDBJ whole genome shotgun (WGS) entry which is preliminary data.</text>
</comment>